<dbReference type="AlphaFoldDB" id="A0A7K1L449"/>
<gene>
    <name evidence="9" type="ORF">GNZ18_20985</name>
</gene>
<dbReference type="PANTHER" id="PTHR43163:SF6">
    <property type="entry name" value="DIPEPTIDE TRANSPORT SYSTEM PERMEASE PROTEIN DPPB-RELATED"/>
    <property type="match status" value="1"/>
</dbReference>
<dbReference type="GO" id="GO:0055085">
    <property type="term" value="P:transmembrane transport"/>
    <property type="evidence" value="ECO:0007669"/>
    <property type="project" value="InterPro"/>
</dbReference>
<comment type="similarity">
    <text evidence="7">Belongs to the binding-protein-dependent transport system permease family.</text>
</comment>
<evidence type="ECO:0000256" key="5">
    <source>
        <dbReference type="ARBA" id="ARBA00022989"/>
    </source>
</evidence>
<dbReference type="Pfam" id="PF19300">
    <property type="entry name" value="BPD_transp_1_N"/>
    <property type="match status" value="1"/>
</dbReference>
<evidence type="ECO:0000259" key="8">
    <source>
        <dbReference type="PROSITE" id="PS50928"/>
    </source>
</evidence>
<dbReference type="InterPro" id="IPR045621">
    <property type="entry name" value="BPD_transp_1_N"/>
</dbReference>
<feature type="transmembrane region" description="Helical" evidence="7">
    <location>
        <begin position="12"/>
        <end position="30"/>
    </location>
</feature>
<evidence type="ECO:0000256" key="1">
    <source>
        <dbReference type="ARBA" id="ARBA00004651"/>
    </source>
</evidence>
<evidence type="ECO:0000256" key="6">
    <source>
        <dbReference type="ARBA" id="ARBA00023136"/>
    </source>
</evidence>
<dbReference type="CDD" id="cd06261">
    <property type="entry name" value="TM_PBP2"/>
    <property type="match status" value="1"/>
</dbReference>
<evidence type="ECO:0000256" key="2">
    <source>
        <dbReference type="ARBA" id="ARBA00022448"/>
    </source>
</evidence>
<organism evidence="9 10">
    <name type="scientific">Actinomadura litoris</name>
    <dbReference type="NCBI Taxonomy" id="2678616"/>
    <lineage>
        <taxon>Bacteria</taxon>
        <taxon>Bacillati</taxon>
        <taxon>Actinomycetota</taxon>
        <taxon>Actinomycetes</taxon>
        <taxon>Streptosporangiales</taxon>
        <taxon>Thermomonosporaceae</taxon>
        <taxon>Actinomadura</taxon>
    </lineage>
</organism>
<dbReference type="Pfam" id="PF00528">
    <property type="entry name" value="BPD_transp_1"/>
    <property type="match status" value="1"/>
</dbReference>
<feature type="transmembrane region" description="Helical" evidence="7">
    <location>
        <begin position="275"/>
        <end position="301"/>
    </location>
</feature>
<dbReference type="PANTHER" id="PTHR43163">
    <property type="entry name" value="DIPEPTIDE TRANSPORT SYSTEM PERMEASE PROTEIN DPPB-RELATED"/>
    <property type="match status" value="1"/>
</dbReference>
<dbReference type="SUPFAM" id="SSF161098">
    <property type="entry name" value="MetI-like"/>
    <property type="match status" value="1"/>
</dbReference>
<evidence type="ECO:0000256" key="3">
    <source>
        <dbReference type="ARBA" id="ARBA00022475"/>
    </source>
</evidence>
<sequence length="329" mass="33982">MARFLAGRVLQGVFVLWAAYTLSFTVLYALPSDPAAIAAGTTSGVTEEQVDQLRHEMGLDRPLTERYLTGLGGALHGDLGRSVQSGEPVRSLIGDALPPTLAVAGAGLALGALLGTGLAVLANATGSRRLRRTLLGLPPLGVAIPPFVVGLLLLQWLSFTWNVFPAIGEGGWRGLVLPAATIAVQPAALIGQVLARSMADELGKDYVDVARAKGAGPLRVNVRHVLRNAALPTLTIAGLLVGGLLTGAIVVEVVFSRNGLGQITQGAVSAEDLPVVQGVVLLGALVFVTVNLAVDLLYQVLDPRLAAARRAPGRGPSGRLALFTFAGRG</sequence>
<keyword evidence="10" id="KW-1185">Reference proteome</keyword>
<feature type="transmembrane region" description="Helical" evidence="7">
    <location>
        <begin position="176"/>
        <end position="195"/>
    </location>
</feature>
<evidence type="ECO:0000256" key="7">
    <source>
        <dbReference type="RuleBase" id="RU363032"/>
    </source>
</evidence>
<reference evidence="9 10" key="1">
    <citation type="submission" date="2019-11" db="EMBL/GenBank/DDBJ databases">
        <authorList>
            <person name="Cao P."/>
        </authorList>
    </citation>
    <scope>NUCLEOTIDE SEQUENCE [LARGE SCALE GENOMIC DNA]</scope>
    <source>
        <strain evidence="9 10">NEAU-AAG5</strain>
    </source>
</reference>
<dbReference type="GO" id="GO:0005886">
    <property type="term" value="C:plasma membrane"/>
    <property type="evidence" value="ECO:0007669"/>
    <property type="project" value="UniProtKB-SubCell"/>
</dbReference>
<feature type="transmembrane region" description="Helical" evidence="7">
    <location>
        <begin position="229"/>
        <end position="255"/>
    </location>
</feature>
<dbReference type="Proteomes" id="UP000432015">
    <property type="component" value="Unassembled WGS sequence"/>
</dbReference>
<keyword evidence="3" id="KW-1003">Cell membrane</keyword>
<feature type="transmembrane region" description="Helical" evidence="7">
    <location>
        <begin position="101"/>
        <end position="122"/>
    </location>
</feature>
<comment type="caution">
    <text evidence="9">The sequence shown here is derived from an EMBL/GenBank/DDBJ whole genome shotgun (WGS) entry which is preliminary data.</text>
</comment>
<evidence type="ECO:0000313" key="9">
    <source>
        <dbReference type="EMBL" id="MUN39055.1"/>
    </source>
</evidence>
<feature type="transmembrane region" description="Helical" evidence="7">
    <location>
        <begin position="134"/>
        <end position="156"/>
    </location>
</feature>
<dbReference type="RefSeq" id="WP_156218234.1">
    <property type="nucleotide sequence ID" value="NZ_WOFH01000007.1"/>
</dbReference>
<proteinExistence type="inferred from homology"/>
<feature type="domain" description="ABC transmembrane type-1" evidence="8">
    <location>
        <begin position="97"/>
        <end position="298"/>
    </location>
</feature>
<comment type="subcellular location">
    <subcellularLocation>
        <location evidence="1 7">Cell membrane</location>
        <topology evidence="1 7">Multi-pass membrane protein</topology>
    </subcellularLocation>
</comment>
<dbReference type="EMBL" id="WOFH01000007">
    <property type="protein sequence ID" value="MUN39055.1"/>
    <property type="molecule type" value="Genomic_DNA"/>
</dbReference>
<dbReference type="InterPro" id="IPR000515">
    <property type="entry name" value="MetI-like"/>
</dbReference>
<keyword evidence="6 7" id="KW-0472">Membrane</keyword>
<name>A0A7K1L449_9ACTN</name>
<keyword evidence="4 7" id="KW-0812">Transmembrane</keyword>
<dbReference type="Gene3D" id="1.10.3720.10">
    <property type="entry name" value="MetI-like"/>
    <property type="match status" value="1"/>
</dbReference>
<accession>A0A7K1L449</accession>
<evidence type="ECO:0000313" key="10">
    <source>
        <dbReference type="Proteomes" id="UP000432015"/>
    </source>
</evidence>
<dbReference type="InterPro" id="IPR035906">
    <property type="entry name" value="MetI-like_sf"/>
</dbReference>
<dbReference type="PROSITE" id="PS50928">
    <property type="entry name" value="ABC_TM1"/>
    <property type="match status" value="1"/>
</dbReference>
<evidence type="ECO:0000256" key="4">
    <source>
        <dbReference type="ARBA" id="ARBA00022692"/>
    </source>
</evidence>
<keyword evidence="2 7" id="KW-0813">Transport</keyword>
<keyword evidence="5 7" id="KW-1133">Transmembrane helix</keyword>
<protein>
    <submittedName>
        <fullName evidence="9">ABC transporter permease subunit</fullName>
    </submittedName>
</protein>